<dbReference type="SUPFAM" id="SSF75304">
    <property type="entry name" value="Amidase signature (AS) enzymes"/>
    <property type="match status" value="1"/>
</dbReference>
<organism evidence="3 4">
    <name type="scientific">Lysinibacter cavernae</name>
    <dbReference type="NCBI Taxonomy" id="1640652"/>
    <lineage>
        <taxon>Bacteria</taxon>
        <taxon>Bacillati</taxon>
        <taxon>Actinomycetota</taxon>
        <taxon>Actinomycetes</taxon>
        <taxon>Micrococcales</taxon>
        <taxon>Microbacteriaceae</taxon>
        <taxon>Lysinibacter</taxon>
    </lineage>
</organism>
<keyword evidence="4" id="KW-1185">Reference proteome</keyword>
<dbReference type="GO" id="GO:0004040">
    <property type="term" value="F:amidase activity"/>
    <property type="evidence" value="ECO:0007669"/>
    <property type="project" value="UniProtKB-EC"/>
</dbReference>
<sequence>MSNSERLSFASVTDLAAWIAGAEVTSREVTEHFIARIEALNPRLNAFKRILSAEARAEADARDALQASGAQLGPLHGVPIAIKDENDVEGTPTTYGGAASTVIASRDSEVVRRLRQAGAVIIGKTLMPEFGIWPYTETEANGITRNPWDVTRSPAGSSGGTAAAVAAGMVPAGIGGDGGGSIRLPSAACGLFGLKPQRGRVSAAPNAALWRSLGTIGPLTRTVADAALIYDVIAGTTPTDAYHATPWDAPLLDALTTNPGSLRILVASDNPNGGPAADAETLAALEATAQTLAALGHIVSHGTLPKASTALPFLFQVAGGVLDEAKRVDHPERLEGRTKAMVRVATITKPWAAWAERAGAAASTTINTVFEEYDLVLTPTATTPAVRAGQLSGVGFVRASLKATPAASFTSIWNLCGNPAAALPSGRSADGLPLSVQIIGRAGGEATIMAVSAQLERVRPWAEFRPTL</sequence>
<dbReference type="EC" id="3.5.1.4" evidence="3"/>
<gene>
    <name evidence="3" type="ORF">FHX76_002725</name>
</gene>
<evidence type="ECO:0000259" key="2">
    <source>
        <dbReference type="Pfam" id="PF01425"/>
    </source>
</evidence>
<accession>A0A7X5R396</accession>
<evidence type="ECO:0000313" key="4">
    <source>
        <dbReference type="Proteomes" id="UP000541033"/>
    </source>
</evidence>
<dbReference type="AlphaFoldDB" id="A0A7X5R396"/>
<dbReference type="InterPro" id="IPR000120">
    <property type="entry name" value="Amidase"/>
</dbReference>
<dbReference type="InterPro" id="IPR023631">
    <property type="entry name" value="Amidase_dom"/>
</dbReference>
<reference evidence="3 4" key="1">
    <citation type="submission" date="2020-02" db="EMBL/GenBank/DDBJ databases">
        <title>Sequencing the genomes of 1000 actinobacteria strains.</title>
        <authorList>
            <person name="Klenk H.-P."/>
        </authorList>
    </citation>
    <scope>NUCLEOTIDE SEQUENCE [LARGE SCALE GENOMIC DNA]</scope>
    <source>
        <strain evidence="3 4">DSM 27960</strain>
    </source>
</reference>
<evidence type="ECO:0000256" key="1">
    <source>
        <dbReference type="ARBA" id="ARBA00009199"/>
    </source>
</evidence>
<comment type="caution">
    <text evidence="3">The sequence shown here is derived from an EMBL/GenBank/DDBJ whole genome shotgun (WGS) entry which is preliminary data.</text>
</comment>
<dbReference type="Gene3D" id="3.90.1300.10">
    <property type="entry name" value="Amidase signature (AS) domain"/>
    <property type="match status" value="1"/>
</dbReference>
<dbReference type="NCBIfam" id="NF009119">
    <property type="entry name" value="PRK12470.1"/>
    <property type="match status" value="1"/>
</dbReference>
<feature type="domain" description="Amidase" evidence="2">
    <location>
        <begin position="28"/>
        <end position="448"/>
    </location>
</feature>
<proteinExistence type="inferred from homology"/>
<evidence type="ECO:0000313" key="3">
    <source>
        <dbReference type="EMBL" id="NIH54829.1"/>
    </source>
</evidence>
<dbReference type="Proteomes" id="UP000541033">
    <property type="component" value="Unassembled WGS sequence"/>
</dbReference>
<dbReference type="Pfam" id="PF01425">
    <property type="entry name" value="Amidase"/>
    <property type="match status" value="1"/>
</dbReference>
<dbReference type="EMBL" id="JAAMOX010000002">
    <property type="protein sequence ID" value="NIH54829.1"/>
    <property type="molecule type" value="Genomic_DNA"/>
</dbReference>
<comment type="similarity">
    <text evidence="1">Belongs to the amidase family.</text>
</comment>
<dbReference type="PANTHER" id="PTHR11895:SF7">
    <property type="entry name" value="GLUTAMYL-TRNA(GLN) AMIDOTRANSFERASE SUBUNIT A, MITOCHONDRIAL"/>
    <property type="match status" value="1"/>
</dbReference>
<dbReference type="PANTHER" id="PTHR11895">
    <property type="entry name" value="TRANSAMIDASE"/>
    <property type="match status" value="1"/>
</dbReference>
<dbReference type="InterPro" id="IPR036928">
    <property type="entry name" value="AS_sf"/>
</dbReference>
<keyword evidence="3" id="KW-0378">Hydrolase</keyword>
<dbReference type="RefSeq" id="WP_167151407.1">
    <property type="nucleotide sequence ID" value="NZ_JAAMOX010000002.1"/>
</dbReference>
<protein>
    <submittedName>
        <fullName evidence="3">Amidase</fullName>
        <ecNumber evidence="3">3.5.1.4</ecNumber>
    </submittedName>
</protein>
<name>A0A7X5R396_9MICO</name>